<dbReference type="EMBL" id="MNPL01006473">
    <property type="protein sequence ID" value="OQR75375.1"/>
    <property type="molecule type" value="Genomic_DNA"/>
</dbReference>
<protein>
    <submittedName>
        <fullName evidence="2">Uncharacterized protein</fullName>
    </submittedName>
</protein>
<dbReference type="AlphaFoldDB" id="A0A1V9XPF9"/>
<proteinExistence type="predicted"/>
<dbReference type="EMBL" id="MNPL01006473">
    <property type="protein sequence ID" value="OQR75374.1"/>
    <property type="molecule type" value="Genomic_DNA"/>
</dbReference>
<sequence>MSNYRKPFDPNHCAKYECHPAPTPPPAPDPVFSKAFMADWNKRRNLLIDKINLAILHHSQIDRDKSRSAKERSQSKEILGALEHNSDILSYANDKIQA</sequence>
<keyword evidence="3" id="KW-1185">Reference proteome</keyword>
<evidence type="ECO:0000313" key="2">
    <source>
        <dbReference type="EMBL" id="OQR75374.1"/>
    </source>
</evidence>
<comment type="caution">
    <text evidence="2">The sequence shown here is derived from an EMBL/GenBank/DDBJ whole genome shotgun (WGS) entry which is preliminary data.</text>
</comment>
<dbReference type="EMBL" id="MNPL01006473">
    <property type="protein sequence ID" value="OQR75373.1"/>
    <property type="molecule type" value="Genomic_DNA"/>
</dbReference>
<dbReference type="Proteomes" id="UP000192247">
    <property type="component" value="Unassembled WGS sequence"/>
</dbReference>
<accession>A0A1V9XPF9</accession>
<feature type="compositionally biased region" description="Basic and acidic residues" evidence="1">
    <location>
        <begin position="59"/>
        <end position="75"/>
    </location>
</feature>
<evidence type="ECO:0000313" key="3">
    <source>
        <dbReference type="Proteomes" id="UP000192247"/>
    </source>
</evidence>
<evidence type="ECO:0000256" key="1">
    <source>
        <dbReference type="SAM" id="MobiDB-lite"/>
    </source>
</evidence>
<feature type="non-terminal residue" evidence="2">
    <location>
        <position position="98"/>
    </location>
</feature>
<feature type="region of interest" description="Disordered" evidence="1">
    <location>
        <begin position="59"/>
        <end position="79"/>
    </location>
</feature>
<gene>
    <name evidence="2" type="ORF">BIW11_08463</name>
</gene>
<dbReference type="InParanoid" id="A0A1V9XPF9"/>
<name>A0A1V9XPF9_9ACAR</name>
<reference evidence="2 3" key="1">
    <citation type="journal article" date="2017" name="Gigascience">
        <title>Draft genome of the honey bee ectoparasitic mite, Tropilaelaps mercedesae, is shaped by the parasitic life history.</title>
        <authorList>
            <person name="Dong X."/>
            <person name="Armstrong S.D."/>
            <person name="Xia D."/>
            <person name="Makepeace B.L."/>
            <person name="Darby A.C."/>
            <person name="Kadowaki T."/>
        </authorList>
    </citation>
    <scope>NUCLEOTIDE SEQUENCE [LARGE SCALE GENOMIC DNA]</scope>
    <source>
        <strain evidence="2">Wuxi-XJTLU</strain>
    </source>
</reference>
<organism evidence="2 3">
    <name type="scientific">Tropilaelaps mercedesae</name>
    <dbReference type="NCBI Taxonomy" id="418985"/>
    <lineage>
        <taxon>Eukaryota</taxon>
        <taxon>Metazoa</taxon>
        <taxon>Ecdysozoa</taxon>
        <taxon>Arthropoda</taxon>
        <taxon>Chelicerata</taxon>
        <taxon>Arachnida</taxon>
        <taxon>Acari</taxon>
        <taxon>Parasitiformes</taxon>
        <taxon>Mesostigmata</taxon>
        <taxon>Gamasina</taxon>
        <taxon>Dermanyssoidea</taxon>
        <taxon>Laelapidae</taxon>
        <taxon>Tropilaelaps</taxon>
    </lineage>
</organism>